<comment type="caution">
    <text evidence="10">The sequence shown here is derived from an EMBL/GenBank/DDBJ whole genome shotgun (WGS) entry which is preliminary data.</text>
</comment>
<evidence type="ECO:0000259" key="7">
    <source>
        <dbReference type="Pfam" id="PF10683"/>
    </source>
</evidence>
<keyword evidence="5" id="KW-0539">Nucleus</keyword>
<keyword evidence="3" id="KW-0863">Zinc-finger</keyword>
<dbReference type="PANTHER" id="PTHR46481:SF10">
    <property type="entry name" value="ZINC FINGER BED DOMAIN-CONTAINING PROTEIN 39"/>
    <property type="match status" value="1"/>
</dbReference>
<evidence type="ECO:0000256" key="3">
    <source>
        <dbReference type="ARBA" id="ARBA00022771"/>
    </source>
</evidence>
<feature type="domain" description="Hermes trasposase DNA-binding" evidence="7">
    <location>
        <begin position="119"/>
        <end position="170"/>
    </location>
</feature>
<keyword evidence="2" id="KW-0479">Metal-binding</keyword>
<name>A0A820Y517_9BILA</name>
<evidence type="ECO:0000256" key="5">
    <source>
        <dbReference type="ARBA" id="ARBA00023242"/>
    </source>
</evidence>
<dbReference type="Gene3D" id="1.10.10.1070">
    <property type="entry name" value="Zinc finger, BED domain-containing"/>
    <property type="match status" value="1"/>
</dbReference>
<dbReference type="EMBL" id="CAJOBP010008867">
    <property type="protein sequence ID" value="CAF4542629.1"/>
    <property type="molecule type" value="Genomic_DNA"/>
</dbReference>
<accession>A0A820Y517</accession>
<dbReference type="SMART" id="SM00614">
    <property type="entry name" value="ZnF_BED"/>
    <property type="match status" value="1"/>
</dbReference>
<dbReference type="GO" id="GO:0008270">
    <property type="term" value="F:zinc ion binding"/>
    <property type="evidence" value="ECO:0007669"/>
    <property type="project" value="UniProtKB-KW"/>
</dbReference>
<dbReference type="EMBL" id="CAJOBR010009498">
    <property type="protein sequence ID" value="CAF4893728.1"/>
    <property type="molecule type" value="Genomic_DNA"/>
</dbReference>
<dbReference type="Proteomes" id="UP000663825">
    <property type="component" value="Unassembled WGS sequence"/>
</dbReference>
<evidence type="ECO:0000313" key="8">
    <source>
        <dbReference type="EMBL" id="CAF3437743.1"/>
    </source>
</evidence>
<evidence type="ECO:0000313" key="11">
    <source>
        <dbReference type="EMBL" id="CAF4893728.1"/>
    </source>
</evidence>
<evidence type="ECO:0000256" key="2">
    <source>
        <dbReference type="ARBA" id="ARBA00022723"/>
    </source>
</evidence>
<dbReference type="Pfam" id="PF05699">
    <property type="entry name" value="Dimer_Tnp_hAT"/>
    <property type="match status" value="1"/>
</dbReference>
<dbReference type="Pfam" id="PF10683">
    <property type="entry name" value="DBD_Tnp_Hermes"/>
    <property type="match status" value="1"/>
</dbReference>
<dbReference type="AlphaFoldDB" id="A0A820Y517"/>
<gene>
    <name evidence="8" type="ORF">GRG538_LOCUS13208</name>
    <name evidence="11" type="ORF">QYT958_LOCUS30294</name>
    <name evidence="9" type="ORF">TIS948_LOCUS32768</name>
    <name evidence="10" type="ORF">UJA718_LOCUS28855</name>
</gene>
<dbReference type="GO" id="GO:0005634">
    <property type="term" value="C:nucleus"/>
    <property type="evidence" value="ECO:0007669"/>
    <property type="project" value="UniProtKB-SubCell"/>
</dbReference>
<dbReference type="EMBL" id="CAJNYT010001937">
    <property type="protein sequence ID" value="CAF3437743.1"/>
    <property type="molecule type" value="Genomic_DNA"/>
</dbReference>
<evidence type="ECO:0000313" key="9">
    <source>
        <dbReference type="EMBL" id="CAF3462913.1"/>
    </source>
</evidence>
<dbReference type="PANTHER" id="PTHR46481">
    <property type="entry name" value="ZINC FINGER BED DOMAIN-CONTAINING PROTEIN 4"/>
    <property type="match status" value="1"/>
</dbReference>
<sequence>MNIIEKKKQIVDLMEKNDESLSFHKPKQHSKSSLMWNYFKIVVINNVKQDMVCCDKCKQLFVYRSKDGTATLAKHNRSCESDSADSNTKLFNQTQVTEYYSSSKSHGIPKKFKEKVKLACTEFVALDSRAFEIVSGDGFFKMAQSVFDAGKYFNASSNIDVKELIPSPITISRNIDNLYEIKNNQLKNICTSLKSFCIICDFWTEQYTGLSYCGLALRFITTDYKLHNFILGCILYDVETQSATNIRMFIDAQLLSYGLSLKNKIFVVSDNENKMRAAFKEKCIRIGCSIHYLNKQLEHSFTSSEIDKKPVQCDKIQDLFENVKKIVTHVRRSHRQVKLKQKLQLYSDTRFNGAFYMLNVFLNVYDDLNGVLNSVHMDYLSNVDKELLEEICGFLKTFDEAINQLSEEERPTIYKVLPIRQALLNHCQVTHKNSSELKELKSFLVDRIKMVWVLQDQHFMSTLLHPSLKHFHIAPNKQKKAFDLVKQELLERAWISDGATDTASKAITTAISNKRRTTPTVNSNDLLTRCFDKPQPKPISTPTPVTELDNYMALDEIIDETEDVLLFWKRHAQSFPTLSIIVRDLFSISSFKHHR</sequence>
<dbReference type="InterPro" id="IPR052035">
    <property type="entry name" value="ZnF_BED_domain_contain"/>
</dbReference>
<dbReference type="Proteomes" id="UP000663848">
    <property type="component" value="Unassembled WGS sequence"/>
</dbReference>
<dbReference type="EMBL" id="CAJNXB010006040">
    <property type="protein sequence ID" value="CAF3462913.1"/>
    <property type="molecule type" value="Genomic_DNA"/>
</dbReference>
<dbReference type="InterPro" id="IPR012337">
    <property type="entry name" value="RNaseH-like_sf"/>
</dbReference>
<dbReference type="OrthoDB" id="1607513at2759"/>
<dbReference type="GO" id="GO:0046983">
    <property type="term" value="F:protein dimerization activity"/>
    <property type="evidence" value="ECO:0007669"/>
    <property type="project" value="InterPro"/>
</dbReference>
<evidence type="ECO:0000313" key="12">
    <source>
        <dbReference type="Proteomes" id="UP000663873"/>
    </source>
</evidence>
<reference evidence="10" key="1">
    <citation type="submission" date="2021-02" db="EMBL/GenBank/DDBJ databases">
        <authorList>
            <person name="Nowell W R."/>
        </authorList>
    </citation>
    <scope>NUCLEOTIDE SEQUENCE</scope>
</reference>
<evidence type="ECO:0000313" key="10">
    <source>
        <dbReference type="EMBL" id="CAF4542629.1"/>
    </source>
</evidence>
<evidence type="ECO:0000259" key="6">
    <source>
        <dbReference type="Pfam" id="PF05699"/>
    </source>
</evidence>
<proteinExistence type="predicted"/>
<organism evidence="10 12">
    <name type="scientific">Rotaria socialis</name>
    <dbReference type="NCBI Taxonomy" id="392032"/>
    <lineage>
        <taxon>Eukaryota</taxon>
        <taxon>Metazoa</taxon>
        <taxon>Spiralia</taxon>
        <taxon>Gnathifera</taxon>
        <taxon>Rotifera</taxon>
        <taxon>Eurotatoria</taxon>
        <taxon>Bdelloidea</taxon>
        <taxon>Philodinida</taxon>
        <taxon>Philodinidae</taxon>
        <taxon>Rotaria</taxon>
    </lineage>
</organism>
<dbReference type="SUPFAM" id="SSF140996">
    <property type="entry name" value="Hermes dimerisation domain"/>
    <property type="match status" value="1"/>
</dbReference>
<comment type="subcellular location">
    <subcellularLocation>
        <location evidence="1">Nucleus</location>
    </subcellularLocation>
</comment>
<feature type="domain" description="HAT C-terminal dimerisation" evidence="6">
    <location>
        <begin position="547"/>
        <end position="588"/>
    </location>
</feature>
<dbReference type="Proteomes" id="UP000663873">
    <property type="component" value="Unassembled WGS sequence"/>
</dbReference>
<dbReference type="SUPFAM" id="SSF53098">
    <property type="entry name" value="Ribonuclease H-like"/>
    <property type="match status" value="1"/>
</dbReference>
<dbReference type="InterPro" id="IPR008906">
    <property type="entry name" value="HATC_C_dom"/>
</dbReference>
<evidence type="ECO:0000256" key="1">
    <source>
        <dbReference type="ARBA" id="ARBA00004123"/>
    </source>
</evidence>
<protein>
    <recommendedName>
        <fullName evidence="13">Transposase</fullName>
    </recommendedName>
</protein>
<evidence type="ECO:0000256" key="4">
    <source>
        <dbReference type="ARBA" id="ARBA00022833"/>
    </source>
</evidence>
<keyword evidence="4" id="KW-0862">Zinc</keyword>
<evidence type="ECO:0008006" key="13">
    <source>
        <dbReference type="Google" id="ProtNLM"/>
    </source>
</evidence>
<dbReference type="Proteomes" id="UP000663872">
    <property type="component" value="Unassembled WGS sequence"/>
</dbReference>
<keyword evidence="12" id="KW-1185">Reference proteome</keyword>
<dbReference type="InterPro" id="IPR018473">
    <property type="entry name" value="Hermes_transposase_DNA-db"/>
</dbReference>